<evidence type="ECO:0000313" key="2">
    <source>
        <dbReference type="Proteomes" id="UP000070444"/>
    </source>
</evidence>
<gene>
    <name evidence="1" type="ORF">CONCODRAFT_80728</name>
</gene>
<proteinExistence type="predicted"/>
<dbReference type="Proteomes" id="UP000070444">
    <property type="component" value="Unassembled WGS sequence"/>
</dbReference>
<dbReference type="InterPro" id="IPR038765">
    <property type="entry name" value="Papain-like_cys_pep_sf"/>
</dbReference>
<reference evidence="1 2" key="1">
    <citation type="journal article" date="2015" name="Genome Biol. Evol.">
        <title>Phylogenomic analyses indicate that early fungi evolved digesting cell walls of algal ancestors of land plants.</title>
        <authorList>
            <person name="Chang Y."/>
            <person name="Wang S."/>
            <person name="Sekimoto S."/>
            <person name="Aerts A.L."/>
            <person name="Choi C."/>
            <person name="Clum A."/>
            <person name="LaButti K.M."/>
            <person name="Lindquist E.A."/>
            <person name="Yee Ngan C."/>
            <person name="Ohm R.A."/>
            <person name="Salamov A.A."/>
            <person name="Grigoriev I.V."/>
            <person name="Spatafora J.W."/>
            <person name="Berbee M.L."/>
        </authorList>
    </citation>
    <scope>NUCLEOTIDE SEQUENCE [LARGE SCALE GENOMIC DNA]</scope>
    <source>
        <strain evidence="1 2">NRRL 28638</strain>
    </source>
</reference>
<dbReference type="EMBL" id="KQ964850">
    <property type="protein sequence ID" value="KXN65596.1"/>
    <property type="molecule type" value="Genomic_DNA"/>
</dbReference>
<dbReference type="AlphaFoldDB" id="A0A137NS82"/>
<evidence type="ECO:0008006" key="3">
    <source>
        <dbReference type="Google" id="ProtNLM"/>
    </source>
</evidence>
<accession>A0A137NS82</accession>
<organism evidence="1 2">
    <name type="scientific">Conidiobolus coronatus (strain ATCC 28846 / CBS 209.66 / NRRL 28638)</name>
    <name type="common">Delacroixia coronata</name>
    <dbReference type="NCBI Taxonomy" id="796925"/>
    <lineage>
        <taxon>Eukaryota</taxon>
        <taxon>Fungi</taxon>
        <taxon>Fungi incertae sedis</taxon>
        <taxon>Zoopagomycota</taxon>
        <taxon>Entomophthoromycotina</taxon>
        <taxon>Entomophthoromycetes</taxon>
        <taxon>Entomophthorales</taxon>
        <taxon>Ancylistaceae</taxon>
        <taxon>Conidiobolus</taxon>
    </lineage>
</organism>
<name>A0A137NS82_CONC2</name>
<dbReference type="SUPFAM" id="SSF54001">
    <property type="entry name" value="Cysteine proteinases"/>
    <property type="match status" value="1"/>
</dbReference>
<sequence>MKLEQVLEDVEKFKLVCKEEGLKGSSFLGCLLFELCLRAKGIEAVCVVGYLIVNNTHWVLHTWNEYELDDGKKRKIDVSTHPHINFEFTKNYLLYLRGNQIPMMKNNKELKDDHDHICDVNNKYITKGPIFALEWTKARTQPEVLESWRRIIDRVKTMETFESIENYIIF</sequence>
<protein>
    <recommendedName>
        <fullName evidence="3">Transglutaminase-like domain-containing protein</fullName>
    </recommendedName>
</protein>
<keyword evidence="2" id="KW-1185">Reference proteome</keyword>
<evidence type="ECO:0000313" key="1">
    <source>
        <dbReference type="EMBL" id="KXN65596.1"/>
    </source>
</evidence>